<dbReference type="GO" id="GO:0016791">
    <property type="term" value="F:phosphatase activity"/>
    <property type="evidence" value="ECO:0007669"/>
    <property type="project" value="InterPro"/>
</dbReference>
<evidence type="ECO:0000256" key="2">
    <source>
        <dbReference type="ARBA" id="ARBA00004123"/>
    </source>
</evidence>
<keyword evidence="9" id="KW-0539">Nucleus</keyword>
<evidence type="ECO:0000256" key="9">
    <source>
        <dbReference type="ARBA" id="ARBA00023242"/>
    </source>
</evidence>
<dbReference type="AlphaFoldDB" id="A0A397V1Q7"/>
<comment type="cofactor">
    <cofactor evidence="1">
        <name>Mg(2+)</name>
        <dbReference type="ChEBI" id="CHEBI:18420"/>
    </cofactor>
</comment>
<keyword evidence="5" id="KW-0963">Cytoplasm</keyword>
<dbReference type="STRING" id="44941.A0A397V1Q7"/>
<comment type="similarity">
    <text evidence="4">Belongs to the HAD-like hydrolase superfamily.</text>
</comment>
<evidence type="ECO:0000256" key="6">
    <source>
        <dbReference type="ARBA" id="ARBA00022723"/>
    </source>
</evidence>
<dbReference type="Proteomes" id="UP000266673">
    <property type="component" value="Unassembled WGS sequence"/>
</dbReference>
<dbReference type="GO" id="GO:0005737">
    <property type="term" value="C:cytoplasm"/>
    <property type="evidence" value="ECO:0007669"/>
    <property type="project" value="UniProtKB-SubCell"/>
</dbReference>
<comment type="function">
    <text evidence="10">Phosphatase that hydrolyzes imidodiphosphate, 3-phosphohistidine and 6-phospholysine. Has broad substrate specificity and can also hydrolyze inorganic diphosphate, but with lower efficiency.</text>
</comment>
<dbReference type="PANTHER" id="PTHR19288:SF46">
    <property type="entry name" value="HALOACID DEHALOGENASE-LIKE HYDROLASE DOMAIN-CONTAINING PROTEIN 2"/>
    <property type="match status" value="1"/>
</dbReference>
<dbReference type="GO" id="GO:0046872">
    <property type="term" value="F:metal ion binding"/>
    <property type="evidence" value="ECO:0007669"/>
    <property type="project" value="UniProtKB-KW"/>
</dbReference>
<evidence type="ECO:0000256" key="11">
    <source>
        <dbReference type="ARBA" id="ARBA00039357"/>
    </source>
</evidence>
<evidence type="ECO:0000256" key="8">
    <source>
        <dbReference type="ARBA" id="ARBA00022842"/>
    </source>
</evidence>
<evidence type="ECO:0000256" key="1">
    <source>
        <dbReference type="ARBA" id="ARBA00001946"/>
    </source>
</evidence>
<dbReference type="InterPro" id="IPR006357">
    <property type="entry name" value="HAD-SF_hydro_IIA"/>
</dbReference>
<organism evidence="13 14">
    <name type="scientific">Gigaspora rosea</name>
    <dbReference type="NCBI Taxonomy" id="44941"/>
    <lineage>
        <taxon>Eukaryota</taxon>
        <taxon>Fungi</taxon>
        <taxon>Fungi incertae sedis</taxon>
        <taxon>Mucoromycota</taxon>
        <taxon>Glomeromycotina</taxon>
        <taxon>Glomeromycetes</taxon>
        <taxon>Diversisporales</taxon>
        <taxon>Gigasporaceae</taxon>
        <taxon>Gigaspora</taxon>
    </lineage>
</organism>
<dbReference type="EMBL" id="QKWP01000680">
    <property type="protein sequence ID" value="RIB16380.1"/>
    <property type="molecule type" value="Genomic_DNA"/>
</dbReference>
<dbReference type="FunFam" id="3.40.50.1000:FF:000051">
    <property type="entry name" value="Phospholysine phosphohistidine inorganic pyrophosphate phosphatase"/>
    <property type="match status" value="1"/>
</dbReference>
<dbReference type="NCBIfam" id="TIGR01458">
    <property type="entry name" value="HAD-SF-IIA-hyp3"/>
    <property type="match status" value="1"/>
</dbReference>
<dbReference type="Pfam" id="PF13344">
    <property type="entry name" value="Hydrolase_6"/>
    <property type="match status" value="1"/>
</dbReference>
<name>A0A397V1Q7_9GLOM</name>
<dbReference type="InterPro" id="IPR036412">
    <property type="entry name" value="HAD-like_sf"/>
</dbReference>
<evidence type="ECO:0000256" key="10">
    <source>
        <dbReference type="ARBA" id="ARBA00037258"/>
    </source>
</evidence>
<dbReference type="Gene3D" id="3.40.50.1000">
    <property type="entry name" value="HAD superfamily/HAD-like"/>
    <property type="match status" value="2"/>
</dbReference>
<evidence type="ECO:0000256" key="4">
    <source>
        <dbReference type="ARBA" id="ARBA00007958"/>
    </source>
</evidence>
<dbReference type="GO" id="GO:0016462">
    <property type="term" value="F:pyrophosphatase activity"/>
    <property type="evidence" value="ECO:0007669"/>
    <property type="project" value="UniProtKB-ARBA"/>
</dbReference>
<dbReference type="OrthoDB" id="426235at2759"/>
<evidence type="ECO:0000256" key="3">
    <source>
        <dbReference type="ARBA" id="ARBA00004496"/>
    </source>
</evidence>
<reference evidence="13 14" key="1">
    <citation type="submission" date="2018-06" db="EMBL/GenBank/DDBJ databases">
        <title>Comparative genomics reveals the genomic features of Rhizophagus irregularis, R. cerebriforme, R. diaphanum and Gigaspora rosea, and their symbiotic lifestyle signature.</title>
        <authorList>
            <person name="Morin E."/>
            <person name="San Clemente H."/>
            <person name="Chen E.C.H."/>
            <person name="De La Providencia I."/>
            <person name="Hainaut M."/>
            <person name="Kuo A."/>
            <person name="Kohler A."/>
            <person name="Murat C."/>
            <person name="Tang N."/>
            <person name="Roy S."/>
            <person name="Loubradou J."/>
            <person name="Henrissat B."/>
            <person name="Grigoriev I.V."/>
            <person name="Corradi N."/>
            <person name="Roux C."/>
            <person name="Martin F.M."/>
        </authorList>
    </citation>
    <scope>NUCLEOTIDE SEQUENCE [LARGE SCALE GENOMIC DNA]</scope>
    <source>
        <strain evidence="13 14">DAOM 194757</strain>
    </source>
</reference>
<dbReference type="PANTHER" id="PTHR19288">
    <property type="entry name" value="4-NITROPHENYLPHOSPHATASE-RELATED"/>
    <property type="match status" value="1"/>
</dbReference>
<keyword evidence="8" id="KW-0460">Magnesium</keyword>
<evidence type="ECO:0000256" key="5">
    <source>
        <dbReference type="ARBA" id="ARBA00022490"/>
    </source>
</evidence>
<dbReference type="InterPro" id="IPR006355">
    <property type="entry name" value="LHPP/HDHD2"/>
</dbReference>
<keyword evidence="6" id="KW-0479">Metal-binding</keyword>
<evidence type="ECO:0000313" key="14">
    <source>
        <dbReference type="Proteomes" id="UP000266673"/>
    </source>
</evidence>
<sequence length="264" mass="28987">MNSIRGILIDISGTLLIGNSQACEGAIGGLKKLREAGIPFRFCTNTTKESRSAILKKLIDSGFDTNKNEIITTLSACRDLIISRKLRPLLLLEEDALEDFKGVPTEEPKDAVVIGLSPSNMRYDMLNKAFRILINNQDAPLIALHKSKYFAESDGLSLGPGPFVSALEYACEGVKAIVIGKPEKSFFESALKDMDLLEKANHVVMIGDDIEQDLGGGAKELGLIRYLVKTGKYRSGDELRDPTIDGVFDNFGKFVDFILNNIKK</sequence>
<dbReference type="GO" id="GO:0005634">
    <property type="term" value="C:nucleus"/>
    <property type="evidence" value="ECO:0007669"/>
    <property type="project" value="UniProtKB-SubCell"/>
</dbReference>
<evidence type="ECO:0000313" key="13">
    <source>
        <dbReference type="EMBL" id="RIB16380.1"/>
    </source>
</evidence>
<comment type="caution">
    <text evidence="13">The sequence shown here is derived from an EMBL/GenBank/DDBJ whole genome shotgun (WGS) entry which is preliminary data.</text>
</comment>
<evidence type="ECO:0000256" key="12">
    <source>
        <dbReference type="ARBA" id="ARBA00039666"/>
    </source>
</evidence>
<evidence type="ECO:0000256" key="7">
    <source>
        <dbReference type="ARBA" id="ARBA00022801"/>
    </source>
</evidence>
<gene>
    <name evidence="13" type="ORF">C2G38_2247046</name>
</gene>
<comment type="subcellular location">
    <subcellularLocation>
        <location evidence="3">Cytoplasm</location>
    </subcellularLocation>
    <subcellularLocation>
        <location evidence="2">Nucleus</location>
    </subcellularLocation>
</comment>
<protein>
    <recommendedName>
        <fullName evidence="12">Haloacid dehalogenase-like hydrolase domain-containing protein 2</fullName>
    </recommendedName>
    <alternativeName>
        <fullName evidence="11">Phospholysine phosphohistidine inorganic pyrophosphate phosphatase</fullName>
    </alternativeName>
</protein>
<proteinExistence type="inferred from homology"/>
<accession>A0A397V1Q7</accession>
<dbReference type="Pfam" id="PF13242">
    <property type="entry name" value="Hydrolase_like"/>
    <property type="match status" value="1"/>
</dbReference>
<keyword evidence="14" id="KW-1185">Reference proteome</keyword>
<dbReference type="InterPro" id="IPR023214">
    <property type="entry name" value="HAD_sf"/>
</dbReference>
<keyword evidence="7" id="KW-0378">Hydrolase</keyword>
<dbReference type="SUPFAM" id="SSF56784">
    <property type="entry name" value="HAD-like"/>
    <property type="match status" value="1"/>
</dbReference>